<dbReference type="KEGG" id="eke:EK0264_09365"/>
<dbReference type="PROSITE" id="PS50977">
    <property type="entry name" value="HTH_TETR_2"/>
    <property type="match status" value="1"/>
</dbReference>
<gene>
    <name evidence="6" type="ORF">EK0264_09365</name>
</gene>
<evidence type="ECO:0000259" key="5">
    <source>
        <dbReference type="PROSITE" id="PS50977"/>
    </source>
</evidence>
<dbReference type="SUPFAM" id="SSF46689">
    <property type="entry name" value="Homeodomain-like"/>
    <property type="match status" value="1"/>
</dbReference>
<dbReference type="InterPro" id="IPR009057">
    <property type="entry name" value="Homeodomain-like_sf"/>
</dbReference>
<feature type="domain" description="HTH tetR-type" evidence="5">
    <location>
        <begin position="18"/>
        <end position="78"/>
    </location>
</feature>
<dbReference type="PANTHER" id="PTHR47506:SF6">
    <property type="entry name" value="HTH-TYPE TRANSCRIPTIONAL REPRESSOR NEMR"/>
    <property type="match status" value="1"/>
</dbReference>
<dbReference type="SUPFAM" id="SSF48498">
    <property type="entry name" value="Tetracyclin repressor-like, C-terminal domain"/>
    <property type="match status" value="1"/>
</dbReference>
<proteinExistence type="predicted"/>
<dbReference type="Gene3D" id="1.10.357.10">
    <property type="entry name" value="Tetracycline Repressor, domain 2"/>
    <property type="match status" value="1"/>
</dbReference>
<sequence length="201" mass="21405">MLRPVNADGNDGRRLRGNRTRGIVLDAAVNLASEDGLEPLSFGRLATQTGVSKAGVQALFGTKQELQLATIAHAARVFAAEVIAPTDRLTPGAERLTGLVERWIEYAETPLFSGGCFWSATMPEQDSHPGPVRDALVSQRDAWIGLLARELAEARSSATEDGQLAAFQLNAVLSAVNSALRLGEASASDRARDTARQLINA</sequence>
<keyword evidence="3" id="KW-0804">Transcription</keyword>
<dbReference type="Pfam" id="PF16925">
    <property type="entry name" value="TetR_C_13"/>
    <property type="match status" value="1"/>
</dbReference>
<evidence type="ECO:0000313" key="6">
    <source>
        <dbReference type="EMBL" id="QHC00470.1"/>
    </source>
</evidence>
<reference evidence="6 7" key="1">
    <citation type="journal article" date="2018" name="Int. J. Syst. Evol. Microbiol.">
        <title>Epidermidibacterium keratini gen. nov., sp. nov., a member of the family Sporichthyaceae, isolated from keratin epidermis.</title>
        <authorList>
            <person name="Lee D.G."/>
            <person name="Trujillo M.E."/>
            <person name="Kang S."/>
            <person name="Nam J.J."/>
            <person name="Kim Y.J."/>
        </authorList>
    </citation>
    <scope>NUCLEOTIDE SEQUENCE [LARGE SCALE GENOMIC DNA]</scope>
    <source>
        <strain evidence="6 7">EPI-7</strain>
    </source>
</reference>
<evidence type="ECO:0000256" key="1">
    <source>
        <dbReference type="ARBA" id="ARBA00023015"/>
    </source>
</evidence>
<evidence type="ECO:0000256" key="4">
    <source>
        <dbReference type="PROSITE-ProRule" id="PRU00335"/>
    </source>
</evidence>
<dbReference type="Proteomes" id="UP000463857">
    <property type="component" value="Chromosome"/>
</dbReference>
<accession>A0A7L4YMU5</accession>
<dbReference type="Gene3D" id="1.10.10.60">
    <property type="entry name" value="Homeodomain-like"/>
    <property type="match status" value="1"/>
</dbReference>
<evidence type="ECO:0000313" key="7">
    <source>
        <dbReference type="Proteomes" id="UP000463857"/>
    </source>
</evidence>
<dbReference type="EMBL" id="CP047156">
    <property type="protein sequence ID" value="QHC00470.1"/>
    <property type="molecule type" value="Genomic_DNA"/>
</dbReference>
<keyword evidence="1" id="KW-0805">Transcription regulation</keyword>
<dbReference type="OrthoDB" id="326421at2"/>
<evidence type="ECO:0000256" key="3">
    <source>
        <dbReference type="ARBA" id="ARBA00023163"/>
    </source>
</evidence>
<dbReference type="AlphaFoldDB" id="A0A7L4YMU5"/>
<dbReference type="Pfam" id="PF00440">
    <property type="entry name" value="TetR_N"/>
    <property type="match status" value="1"/>
</dbReference>
<name>A0A7L4YMU5_9ACTN</name>
<keyword evidence="7" id="KW-1185">Reference proteome</keyword>
<keyword evidence="2 4" id="KW-0238">DNA-binding</keyword>
<feature type="DNA-binding region" description="H-T-H motif" evidence="4">
    <location>
        <begin position="41"/>
        <end position="60"/>
    </location>
</feature>
<dbReference type="InParanoid" id="A0A7L4YMU5"/>
<dbReference type="InterPro" id="IPR011075">
    <property type="entry name" value="TetR_C"/>
</dbReference>
<protein>
    <submittedName>
        <fullName evidence="6">TetR family transcriptional regulator</fullName>
    </submittedName>
</protein>
<organism evidence="6 7">
    <name type="scientific">Epidermidibacterium keratini</name>
    <dbReference type="NCBI Taxonomy" id="1891644"/>
    <lineage>
        <taxon>Bacteria</taxon>
        <taxon>Bacillati</taxon>
        <taxon>Actinomycetota</taxon>
        <taxon>Actinomycetes</taxon>
        <taxon>Sporichthyales</taxon>
        <taxon>Sporichthyaceae</taxon>
        <taxon>Epidermidibacterium</taxon>
    </lineage>
</organism>
<evidence type="ECO:0000256" key="2">
    <source>
        <dbReference type="ARBA" id="ARBA00023125"/>
    </source>
</evidence>
<dbReference type="PANTHER" id="PTHR47506">
    <property type="entry name" value="TRANSCRIPTIONAL REGULATORY PROTEIN"/>
    <property type="match status" value="1"/>
</dbReference>
<dbReference type="GO" id="GO:0003677">
    <property type="term" value="F:DNA binding"/>
    <property type="evidence" value="ECO:0007669"/>
    <property type="project" value="UniProtKB-UniRule"/>
</dbReference>
<dbReference type="InterPro" id="IPR001647">
    <property type="entry name" value="HTH_TetR"/>
</dbReference>
<dbReference type="InterPro" id="IPR036271">
    <property type="entry name" value="Tet_transcr_reg_TetR-rel_C_sf"/>
</dbReference>